<dbReference type="Pfam" id="PF03330">
    <property type="entry name" value="DPBB_1"/>
    <property type="match status" value="1"/>
</dbReference>
<dbReference type="Gene3D" id="2.40.40.10">
    <property type="entry name" value="RlpA-like domain"/>
    <property type="match status" value="1"/>
</dbReference>
<evidence type="ECO:0008006" key="6">
    <source>
        <dbReference type="Google" id="ProtNLM"/>
    </source>
</evidence>
<keyword evidence="1" id="KW-0732">Signal</keyword>
<name>A0AAX4P9Y9_9CHLO</name>
<evidence type="ECO:0000256" key="1">
    <source>
        <dbReference type="SAM" id="SignalP"/>
    </source>
</evidence>
<dbReference type="InterPro" id="IPR007112">
    <property type="entry name" value="Expansin/allergen_DPBB_dom"/>
</dbReference>
<evidence type="ECO:0000259" key="2">
    <source>
        <dbReference type="PROSITE" id="PS50213"/>
    </source>
</evidence>
<dbReference type="PROSITE" id="PS50842">
    <property type="entry name" value="EXPANSIN_EG45"/>
    <property type="match status" value="1"/>
</dbReference>
<keyword evidence="5" id="KW-1185">Reference proteome</keyword>
<feature type="domain" description="FAS1" evidence="2">
    <location>
        <begin position="195"/>
        <end position="326"/>
    </location>
</feature>
<dbReference type="PANTHER" id="PTHR31867">
    <property type="entry name" value="EXPANSIN-A15"/>
    <property type="match status" value="1"/>
</dbReference>
<dbReference type="Gene3D" id="2.30.180.10">
    <property type="entry name" value="FAS1 domain"/>
    <property type="match status" value="2"/>
</dbReference>
<feature type="domain" description="Expansin-like EG45" evidence="3">
    <location>
        <begin position="57"/>
        <end position="176"/>
    </location>
</feature>
<reference evidence="4 5" key="1">
    <citation type="submission" date="2024-03" db="EMBL/GenBank/DDBJ databases">
        <title>Complete genome sequence of the green alga Chloropicon roscoffensis RCC1871.</title>
        <authorList>
            <person name="Lemieux C."/>
            <person name="Pombert J.-F."/>
            <person name="Otis C."/>
            <person name="Turmel M."/>
        </authorList>
    </citation>
    <scope>NUCLEOTIDE SEQUENCE [LARGE SCALE GENOMIC DNA]</scope>
    <source>
        <strain evidence="4 5">RCC1871</strain>
    </source>
</reference>
<accession>A0AAX4P9Y9</accession>
<organism evidence="4 5">
    <name type="scientific">Chloropicon roscoffensis</name>
    <dbReference type="NCBI Taxonomy" id="1461544"/>
    <lineage>
        <taxon>Eukaryota</taxon>
        <taxon>Viridiplantae</taxon>
        <taxon>Chlorophyta</taxon>
        <taxon>Chloropicophyceae</taxon>
        <taxon>Chloropicales</taxon>
        <taxon>Chloropicaceae</taxon>
        <taxon>Chloropicon</taxon>
    </lineage>
</organism>
<dbReference type="Pfam" id="PF02469">
    <property type="entry name" value="Fasciclin"/>
    <property type="match status" value="2"/>
</dbReference>
<dbReference type="InterPro" id="IPR036908">
    <property type="entry name" value="RlpA-like_sf"/>
</dbReference>
<sequence>MRTTVLTFLLVAASQVLAMASAASNPVSSPAIDNLKITDWQRGRMTFYGKDGYSIHSGACHFGSIPHPYYVAATSDWWPEYINGAYEHNKCGHCFEIQCDPNGRSYCRGDRYNASIIVQVTDRCPCKHENPSNKRWCCGDQPHFDVSHEAFGELANHVGGWVYLQWREIQCPDGVGRGGALLEDPYNWTPYCTEGEESLGEMAKRRGLTTFLEAVWRAGPEVWDRLGSRARASTVVAPTNEAFANYADSLGLTVQELLEQPTLASIMRHHFFKEEISDREGALDTVSDFPITVRTADDGKRALDGVRVVEELSSCNGDLLVCDKVLWGLCKGAEAKGVAETAFEGGMKLFAQALWKLKAEMEEKEGVKTLGEEAGLWTVLAPTDGAWETFLAERGENMTEFLDSEDFVPVVSNHIIAGETRVGYMQPRCHDLLIPADVLADNVTQCEDLPMICGDPWLSRGYCAKTCGICSEKGGETLVAMGGKKLVMESTNVDAEDQLEIFQNSEELTAPQDDATKVRIEDSLVLVPDIPACNGFLNILDKVIV</sequence>
<dbReference type="InterPro" id="IPR000782">
    <property type="entry name" value="FAS1_domain"/>
</dbReference>
<gene>
    <name evidence="4" type="ORF">HKI87_06g44210</name>
</gene>
<feature type="chain" id="PRO_5043982649" description="FAS1 domain-containing protein" evidence="1">
    <location>
        <begin position="19"/>
        <end position="545"/>
    </location>
</feature>
<dbReference type="InterPro" id="IPR009009">
    <property type="entry name" value="RlpA-like_DPBB"/>
</dbReference>
<evidence type="ECO:0000313" key="4">
    <source>
        <dbReference type="EMBL" id="WZN62876.1"/>
    </source>
</evidence>
<dbReference type="EMBL" id="CP151506">
    <property type="protein sequence ID" value="WZN62876.1"/>
    <property type="molecule type" value="Genomic_DNA"/>
</dbReference>
<dbReference type="CDD" id="cd22271">
    <property type="entry name" value="DPBB_EXP_N-like"/>
    <property type="match status" value="1"/>
</dbReference>
<dbReference type="SUPFAM" id="SSF50685">
    <property type="entry name" value="Barwin-like endoglucanases"/>
    <property type="match status" value="1"/>
</dbReference>
<evidence type="ECO:0000259" key="3">
    <source>
        <dbReference type="PROSITE" id="PS50842"/>
    </source>
</evidence>
<dbReference type="AlphaFoldDB" id="A0AAX4P9Y9"/>
<dbReference type="InterPro" id="IPR036378">
    <property type="entry name" value="FAS1_dom_sf"/>
</dbReference>
<protein>
    <recommendedName>
        <fullName evidence="6">FAS1 domain-containing protein</fullName>
    </recommendedName>
</protein>
<dbReference type="SMART" id="SM00837">
    <property type="entry name" value="DPBB_1"/>
    <property type="match status" value="1"/>
</dbReference>
<feature type="signal peptide" evidence="1">
    <location>
        <begin position="1"/>
        <end position="18"/>
    </location>
</feature>
<dbReference type="SUPFAM" id="SSF82153">
    <property type="entry name" value="FAS1 domain"/>
    <property type="match status" value="2"/>
</dbReference>
<dbReference type="Proteomes" id="UP001472866">
    <property type="component" value="Chromosome 06"/>
</dbReference>
<proteinExistence type="predicted"/>
<dbReference type="InterPro" id="IPR002963">
    <property type="entry name" value="Expansin"/>
</dbReference>
<evidence type="ECO:0000313" key="5">
    <source>
        <dbReference type="Proteomes" id="UP001472866"/>
    </source>
</evidence>
<feature type="domain" description="FAS1" evidence="2">
    <location>
        <begin position="334"/>
        <end position="544"/>
    </location>
</feature>
<dbReference type="PROSITE" id="PS50213">
    <property type="entry name" value="FAS1"/>
    <property type="match status" value="2"/>
</dbReference>
<dbReference type="GO" id="GO:0009664">
    <property type="term" value="P:plant-type cell wall organization"/>
    <property type="evidence" value="ECO:0007669"/>
    <property type="project" value="InterPro"/>
</dbReference>